<gene>
    <name evidence="2" type="ORF">VitviT2T_017757</name>
</gene>
<name>A0ABY9CVU9_VITVI</name>
<keyword evidence="3" id="KW-1185">Reference proteome</keyword>
<dbReference type="Proteomes" id="UP001227230">
    <property type="component" value="Chromosome 12"/>
</dbReference>
<organism evidence="2 3">
    <name type="scientific">Vitis vinifera</name>
    <name type="common">Grape</name>
    <dbReference type="NCBI Taxonomy" id="29760"/>
    <lineage>
        <taxon>Eukaryota</taxon>
        <taxon>Viridiplantae</taxon>
        <taxon>Streptophyta</taxon>
        <taxon>Embryophyta</taxon>
        <taxon>Tracheophyta</taxon>
        <taxon>Spermatophyta</taxon>
        <taxon>Magnoliopsida</taxon>
        <taxon>eudicotyledons</taxon>
        <taxon>Gunneridae</taxon>
        <taxon>Pentapetalae</taxon>
        <taxon>rosids</taxon>
        <taxon>Vitales</taxon>
        <taxon>Vitaceae</taxon>
        <taxon>Viteae</taxon>
        <taxon>Vitis</taxon>
    </lineage>
</organism>
<evidence type="ECO:0000313" key="2">
    <source>
        <dbReference type="EMBL" id="WJZ99301.1"/>
    </source>
</evidence>
<evidence type="ECO:0000313" key="3">
    <source>
        <dbReference type="Proteomes" id="UP001227230"/>
    </source>
</evidence>
<feature type="compositionally biased region" description="Acidic residues" evidence="1">
    <location>
        <begin position="15"/>
        <end position="27"/>
    </location>
</feature>
<reference evidence="2 3" key="1">
    <citation type="journal article" date="2023" name="Hortic Res">
        <title>The complete reference genome for grapevine (Vitis vinifera L.) genetics and breeding.</title>
        <authorList>
            <person name="Shi X."/>
            <person name="Cao S."/>
            <person name="Wang X."/>
            <person name="Huang S."/>
            <person name="Wang Y."/>
            <person name="Liu Z."/>
            <person name="Liu W."/>
            <person name="Leng X."/>
            <person name="Peng Y."/>
            <person name="Wang N."/>
            <person name="Wang Y."/>
            <person name="Ma Z."/>
            <person name="Xu X."/>
            <person name="Zhang F."/>
            <person name="Xue H."/>
            <person name="Zhong H."/>
            <person name="Wang Y."/>
            <person name="Zhang K."/>
            <person name="Velt A."/>
            <person name="Avia K."/>
            <person name="Holtgrawe D."/>
            <person name="Grimplet J."/>
            <person name="Matus J.T."/>
            <person name="Ware D."/>
            <person name="Wu X."/>
            <person name="Wang H."/>
            <person name="Liu C."/>
            <person name="Fang Y."/>
            <person name="Rustenholz C."/>
            <person name="Cheng Z."/>
            <person name="Xiao H."/>
            <person name="Zhou Y."/>
        </authorList>
    </citation>
    <scope>NUCLEOTIDE SEQUENCE [LARGE SCALE GENOMIC DNA]</scope>
    <source>
        <strain evidence="3">cv. Pinot noir / PN40024</strain>
        <tissue evidence="2">Leaf</tissue>
    </source>
</reference>
<feature type="region of interest" description="Disordered" evidence="1">
    <location>
        <begin position="1"/>
        <end position="27"/>
    </location>
</feature>
<protein>
    <submittedName>
        <fullName evidence="2">Uncharacterized protein</fullName>
    </submittedName>
</protein>
<dbReference type="EMBL" id="CP126659">
    <property type="protein sequence ID" value="WJZ99301.1"/>
    <property type="molecule type" value="Genomic_DNA"/>
</dbReference>
<sequence>MMPSTLAMEGTQVAEMEDTQVGDTEDTQVAETVDTQVAETEDTQVAETEDTQVAETEATQVAETEATLAVEVMVVIRAVEAMEEGIAGMVAAVVGPTEEVAGGVALMQVRLLRQKLKPSLRTEEANDYQLISYIAISYVYYCLCSVCTNRSNTSLEVLVHYCVPILHEK</sequence>
<proteinExistence type="predicted"/>
<evidence type="ECO:0000256" key="1">
    <source>
        <dbReference type="SAM" id="MobiDB-lite"/>
    </source>
</evidence>
<accession>A0ABY9CVU9</accession>